<feature type="domain" description="PRC-barrel" evidence="2">
    <location>
        <begin position="14"/>
        <end position="80"/>
    </location>
</feature>
<protein>
    <submittedName>
        <fullName evidence="4">PRC and DUF2382 domain-containing protein</fullName>
    </submittedName>
</protein>
<evidence type="ECO:0000313" key="4">
    <source>
        <dbReference type="EMBL" id="MBR7677140.1"/>
    </source>
</evidence>
<dbReference type="InterPro" id="IPR027275">
    <property type="entry name" value="PRC-brl_dom"/>
</dbReference>
<dbReference type="EMBL" id="JAGSMN010000838">
    <property type="protein sequence ID" value="MBR7677140.1"/>
    <property type="molecule type" value="Genomic_DNA"/>
</dbReference>
<evidence type="ECO:0000313" key="5">
    <source>
        <dbReference type="Proteomes" id="UP000675554"/>
    </source>
</evidence>
<dbReference type="SUPFAM" id="SSF50346">
    <property type="entry name" value="PRC-barrel domain"/>
    <property type="match status" value="1"/>
</dbReference>
<feature type="region of interest" description="Disordered" evidence="1">
    <location>
        <begin position="275"/>
        <end position="303"/>
    </location>
</feature>
<dbReference type="Gene3D" id="3.90.50.10">
    <property type="entry name" value="Photosynthetic Reaction Center, subunit H, domain 2"/>
    <property type="match status" value="1"/>
</dbReference>
<feature type="compositionally biased region" description="Basic and acidic residues" evidence="1">
    <location>
        <begin position="110"/>
        <end position="122"/>
    </location>
</feature>
<dbReference type="Pfam" id="PF09557">
    <property type="entry name" value="DUF2382"/>
    <property type="match status" value="1"/>
</dbReference>
<dbReference type="Proteomes" id="UP000675554">
    <property type="component" value="Unassembled WGS sequence"/>
</dbReference>
<dbReference type="InterPro" id="IPR019060">
    <property type="entry name" value="DUF2382"/>
</dbReference>
<sequence length="303" mass="32820">MEPNGRTDGFTNSEELSGLTVYDPDGDKIGSVEHVYVDDRTGRPDWVTCKTGLFGSKETFVPLAGARRQGSDLHIPYSKEMVKGAPNMDADQHLDRSEEEQLYRHYGLDRRTGMGTSDERGMDAGTGTGTGAGAGAGAGGMAATGAGAGAGTGRGTGGSASDMREPAMARSTDKGDEWSDKESMIRSEEQMHVGTEEHEVGHARLHKYVVTEHVTKEVPVSHEEVRVVREPINEADRPRSASIEESEIEVTLHAEEPTVRKDTVAVERVRLDTEKVTEQQEVSADIRKEQVEYDTKDDDASGG</sequence>
<evidence type="ECO:0000259" key="2">
    <source>
        <dbReference type="Pfam" id="PF05239"/>
    </source>
</evidence>
<feature type="compositionally biased region" description="Basic and acidic residues" evidence="1">
    <location>
        <begin position="162"/>
        <end position="180"/>
    </location>
</feature>
<reference evidence="4" key="1">
    <citation type="submission" date="2021-04" db="EMBL/GenBank/DDBJ databases">
        <title>Sequencing of actinobacteria type strains.</title>
        <authorList>
            <person name="Nguyen G.-S."/>
            <person name="Wentzel A."/>
        </authorList>
    </citation>
    <scope>NUCLEOTIDE SEQUENCE</scope>
    <source>
        <strain evidence="4">DSM 42095</strain>
    </source>
</reference>
<feature type="compositionally biased region" description="Gly residues" evidence="1">
    <location>
        <begin position="149"/>
        <end position="158"/>
    </location>
</feature>
<dbReference type="Pfam" id="PF05239">
    <property type="entry name" value="PRC"/>
    <property type="match status" value="1"/>
</dbReference>
<dbReference type="GO" id="GO:0030077">
    <property type="term" value="C:plasma membrane light-harvesting complex"/>
    <property type="evidence" value="ECO:0007669"/>
    <property type="project" value="InterPro"/>
</dbReference>
<evidence type="ECO:0000256" key="1">
    <source>
        <dbReference type="SAM" id="MobiDB-lite"/>
    </source>
</evidence>
<dbReference type="InterPro" id="IPR052967">
    <property type="entry name" value="Stress_Response_Assoc"/>
</dbReference>
<dbReference type="InterPro" id="IPR011033">
    <property type="entry name" value="PRC_barrel-like_sf"/>
</dbReference>
<proteinExistence type="predicted"/>
<dbReference type="InterPro" id="IPR014747">
    <property type="entry name" value="Bac_photo_RC_H_C"/>
</dbReference>
<name>A0A8T4J0U2_9ACTN</name>
<keyword evidence="5" id="KW-1185">Reference proteome</keyword>
<feature type="region of interest" description="Disordered" evidence="1">
    <location>
        <begin position="149"/>
        <end position="180"/>
    </location>
</feature>
<dbReference type="PANTHER" id="PTHR38463:SF1">
    <property type="entry name" value="STRESS RESPONSE PROTEIN YSNF"/>
    <property type="match status" value="1"/>
</dbReference>
<feature type="region of interest" description="Disordered" evidence="1">
    <location>
        <begin position="110"/>
        <end position="129"/>
    </location>
</feature>
<feature type="compositionally biased region" description="Basic and acidic residues" evidence="1">
    <location>
        <begin position="275"/>
        <end position="294"/>
    </location>
</feature>
<gene>
    <name evidence="4" type="ORF">KDA82_29910</name>
</gene>
<dbReference type="GO" id="GO:0019684">
    <property type="term" value="P:photosynthesis, light reaction"/>
    <property type="evidence" value="ECO:0007669"/>
    <property type="project" value="InterPro"/>
</dbReference>
<feature type="region of interest" description="Disordered" evidence="1">
    <location>
        <begin position="1"/>
        <end position="28"/>
    </location>
</feature>
<feature type="domain" description="DUF2382" evidence="3">
    <location>
        <begin position="184"/>
        <end position="292"/>
    </location>
</feature>
<organism evidence="4 5">
    <name type="scientific">Streptomyces daliensis</name>
    <dbReference type="NCBI Taxonomy" id="299421"/>
    <lineage>
        <taxon>Bacteria</taxon>
        <taxon>Bacillati</taxon>
        <taxon>Actinomycetota</taxon>
        <taxon>Actinomycetes</taxon>
        <taxon>Kitasatosporales</taxon>
        <taxon>Streptomycetaceae</taxon>
        <taxon>Streptomyces</taxon>
    </lineage>
</organism>
<accession>A0A8T4J0U2</accession>
<dbReference type="AlphaFoldDB" id="A0A8T4J0U2"/>
<comment type="caution">
    <text evidence="4">The sequence shown here is derived from an EMBL/GenBank/DDBJ whole genome shotgun (WGS) entry which is preliminary data.</text>
</comment>
<dbReference type="PANTHER" id="PTHR38463">
    <property type="entry name" value="STRESS RESPONSE PROTEIN YSNF"/>
    <property type="match status" value="1"/>
</dbReference>
<feature type="non-terminal residue" evidence="4">
    <location>
        <position position="303"/>
    </location>
</feature>
<evidence type="ECO:0000259" key="3">
    <source>
        <dbReference type="Pfam" id="PF09557"/>
    </source>
</evidence>